<keyword evidence="3 7" id="KW-0547">Nucleotide-binding</keyword>
<feature type="compositionally biased region" description="Polar residues" evidence="8">
    <location>
        <begin position="745"/>
        <end position="758"/>
    </location>
</feature>
<protein>
    <recommendedName>
        <fullName evidence="13">Mitotic checkpoint serine/threonine-protein kinase BUB1</fullName>
    </recommendedName>
</protein>
<evidence type="ECO:0000256" key="5">
    <source>
        <dbReference type="ARBA" id="ARBA00022840"/>
    </source>
</evidence>
<dbReference type="PROSITE" id="PS51489">
    <property type="entry name" value="BUB1_N"/>
    <property type="match status" value="1"/>
</dbReference>
<dbReference type="InterPro" id="IPR015661">
    <property type="entry name" value="Bub1/Mad3"/>
</dbReference>
<dbReference type="GO" id="GO:0005634">
    <property type="term" value="C:nucleus"/>
    <property type="evidence" value="ECO:0007669"/>
    <property type="project" value="TreeGrafter"/>
</dbReference>
<dbReference type="InterPro" id="IPR017441">
    <property type="entry name" value="Protein_kinase_ATP_BS"/>
</dbReference>
<name>A0A8C4SYN1_ERPCA</name>
<dbReference type="SUPFAM" id="SSF56112">
    <property type="entry name" value="Protein kinase-like (PK-like)"/>
    <property type="match status" value="1"/>
</dbReference>
<feature type="compositionally biased region" description="Basic and acidic residues" evidence="8">
    <location>
        <begin position="200"/>
        <end position="212"/>
    </location>
</feature>
<dbReference type="InterPro" id="IPR011009">
    <property type="entry name" value="Kinase-like_dom_sf"/>
</dbReference>
<dbReference type="Pfam" id="PF00069">
    <property type="entry name" value="Pkinase"/>
    <property type="match status" value="1"/>
</dbReference>
<feature type="binding site" evidence="7">
    <location>
        <position position="886"/>
    </location>
    <ligand>
        <name>ATP</name>
        <dbReference type="ChEBI" id="CHEBI:30616"/>
    </ligand>
</feature>
<accession>A0A8C4SYN1</accession>
<feature type="compositionally biased region" description="Polar residues" evidence="8">
    <location>
        <begin position="708"/>
        <end position="738"/>
    </location>
</feature>
<evidence type="ECO:0000313" key="12">
    <source>
        <dbReference type="Proteomes" id="UP000694620"/>
    </source>
</evidence>
<keyword evidence="4" id="KW-0995">Kinetochore</keyword>
<dbReference type="InterPro" id="IPR000719">
    <property type="entry name" value="Prot_kinase_dom"/>
</dbReference>
<dbReference type="PROSITE" id="PS00108">
    <property type="entry name" value="PROTEIN_KINASE_ST"/>
    <property type="match status" value="1"/>
</dbReference>
<dbReference type="AlphaFoldDB" id="A0A8C4SYN1"/>
<evidence type="ECO:0000256" key="8">
    <source>
        <dbReference type="SAM" id="MobiDB-lite"/>
    </source>
</evidence>
<evidence type="ECO:0000256" key="6">
    <source>
        <dbReference type="ARBA" id="ARBA00023328"/>
    </source>
</evidence>
<keyword evidence="6" id="KW-0137">Centromere</keyword>
<dbReference type="InterPro" id="IPR013212">
    <property type="entry name" value="Mad3/Bub1_I"/>
</dbReference>
<dbReference type="SMART" id="SM00220">
    <property type="entry name" value="S_TKc"/>
    <property type="match status" value="1"/>
</dbReference>
<keyword evidence="2" id="KW-0158">Chromosome</keyword>
<evidence type="ECO:0000256" key="2">
    <source>
        <dbReference type="ARBA" id="ARBA00022454"/>
    </source>
</evidence>
<dbReference type="SMART" id="SM00777">
    <property type="entry name" value="Mad3_BUB1_I"/>
    <property type="match status" value="1"/>
</dbReference>
<dbReference type="PANTHER" id="PTHR14030">
    <property type="entry name" value="MITOTIC CHECKPOINT SERINE/THREONINE-PROTEIN KINASE BUB1"/>
    <property type="match status" value="1"/>
</dbReference>
<evidence type="ECO:0000259" key="9">
    <source>
        <dbReference type="PROSITE" id="PS50011"/>
    </source>
</evidence>
<dbReference type="GO" id="GO:0007094">
    <property type="term" value="P:mitotic spindle assembly checkpoint signaling"/>
    <property type="evidence" value="ECO:0007669"/>
    <property type="project" value="InterPro"/>
</dbReference>
<dbReference type="Gene3D" id="6.10.130.20">
    <property type="match status" value="1"/>
</dbReference>
<evidence type="ECO:0000259" key="10">
    <source>
        <dbReference type="PROSITE" id="PS51489"/>
    </source>
</evidence>
<feature type="domain" description="BUB1 N-terminal" evidence="10">
    <location>
        <begin position="10"/>
        <end position="173"/>
    </location>
</feature>
<dbReference type="Gene3D" id="1.25.40.430">
    <property type="match status" value="1"/>
</dbReference>
<evidence type="ECO:0000313" key="11">
    <source>
        <dbReference type="Ensembl" id="ENSECRP00000023327.1"/>
    </source>
</evidence>
<comment type="subcellular location">
    <subcellularLocation>
        <location evidence="1">Chromosome</location>
        <location evidence="1">Centromere</location>
        <location evidence="1">Kinetochore</location>
    </subcellularLocation>
</comment>
<reference evidence="11" key="3">
    <citation type="submission" date="2025-09" db="UniProtKB">
        <authorList>
            <consortium name="Ensembl"/>
        </authorList>
    </citation>
    <scope>IDENTIFICATION</scope>
</reference>
<dbReference type="GO" id="GO:0004672">
    <property type="term" value="F:protein kinase activity"/>
    <property type="evidence" value="ECO:0007669"/>
    <property type="project" value="InterPro"/>
</dbReference>
<dbReference type="PROSITE" id="PS00107">
    <property type="entry name" value="PROTEIN_KINASE_ATP"/>
    <property type="match status" value="1"/>
</dbReference>
<evidence type="ECO:0000256" key="3">
    <source>
        <dbReference type="ARBA" id="ARBA00022741"/>
    </source>
</evidence>
<feature type="domain" description="Protein kinase" evidence="9">
    <location>
        <begin position="855"/>
        <end position="1150"/>
    </location>
</feature>
<reference evidence="11" key="2">
    <citation type="submission" date="2025-08" db="UniProtKB">
        <authorList>
            <consortium name="Ensembl"/>
        </authorList>
    </citation>
    <scope>IDENTIFICATION</scope>
</reference>
<gene>
    <name evidence="11" type="primary">bub1</name>
</gene>
<proteinExistence type="predicted"/>
<sequence length="1150" mass="130387">MDADAILRDFEAHTQNYIGDDPLDQWDKLVQRISECFPESKIFSVLESLVKKFMNDQRYANDHRYVDYCIKYVNFYSDRIAAYGYLHDQGIGTRTASLYLAWAQQFEVQELFQQADLVYQRATENQAEPADSILHEYRLFKTRLTRKQVMTQGGTMPLQNSQLVNQLHPSDNQKGAVDYCTQSKDSTAYKSEPPCSSPDKTQHIISKSENRPSQRQPQACKNEVIPMYCKDKLICGDSELCFEELRAQNYIRKCEAKTETQKYASYHEMFRKQEDYSHVLQEQLMKLNNQLKAMQIPPQNVSQSPEEQDQKTVVSDPVQSAQMVHNIRRNSPESLDSINQMRENDIETVPKASSVCADPDVFPLHASHVEISYHEVHKKTELMFSHTTLDNSVMKTTNKNALIEDSLPVPSKDPTRQSNWLPFCEPPSVLSSSLNNSIQVKSCEPQPLCQTASFIGEENEEKMEYMNSGTDETKLNITTSLQRSAILDATVSGLGAENKGQTTEGNSIGKIANRSHATPNTSFGLVQPTPSKIQPSPTVHTKEALDCIMDMFLVPSLMVDDNILDNPSTSADNSFEKFCRNTDDTNPQKDLGVFSLPPDTPFVVFQDGNDSKENQCDFTNGKNSIIQKPKVFGERPVALKPSVIKPKVNIRAESTIDDCTLWAARCNKTLAPSPNNTEDFLVSTHMASTPFHCKQPFTGEDHNDQENEAQTSNNSLNMRTTQISQTRKLSPIQEQSPNDSDDLNCKTNLSESPAAENISTVEQSLARCQLTDEQILQNTLLERTGLVEKSSSTLEEIDQNDEDVIISNPWSGDLISRLLTELPKPLNSYSDFFKWNHKIPNINAKSVVAIGDKSFQVDTVLGKGAFATVFQSSAIDAKDSIKLILKVEKPANYWEFYINHILNERLHPDFRHLFSLFYSGHFFQNGSVLIGEQHNFGTLLNAVNLYKRINTTMPQPLVMYFAICILHMVDVLHSIGIIHADIKPDNFLLGDRFLDCSCDTENLNHGLSLIDFGQSIDMHLFAKGTSFTAKCQTSGFQCIEMMTNKKWNYQTDCYGIAGTVYCLLFGSYMQVKNENDVWKTNAIFKRNPHTEMWTHFFHSLVNVPDCKTLPVLKNLREELLTVFNENYSTKIKGPWNRLMVLLLENKRSKK</sequence>
<dbReference type="GO" id="GO:0005524">
    <property type="term" value="F:ATP binding"/>
    <property type="evidence" value="ECO:0007669"/>
    <property type="project" value="UniProtKB-UniRule"/>
</dbReference>
<reference evidence="11" key="1">
    <citation type="submission" date="2021-06" db="EMBL/GenBank/DDBJ databases">
        <authorList>
            <consortium name="Wellcome Sanger Institute Data Sharing"/>
        </authorList>
    </citation>
    <scope>NUCLEOTIDE SEQUENCE [LARGE SCALE GENOMIC DNA]</scope>
</reference>
<feature type="region of interest" description="Disordered" evidence="8">
    <location>
        <begin position="692"/>
        <end position="758"/>
    </location>
</feature>
<dbReference type="Gene3D" id="1.10.510.10">
    <property type="entry name" value="Transferase(Phosphotransferase) domain 1"/>
    <property type="match status" value="1"/>
</dbReference>
<evidence type="ECO:0000256" key="7">
    <source>
        <dbReference type="PROSITE-ProRule" id="PRU10141"/>
    </source>
</evidence>
<dbReference type="PANTHER" id="PTHR14030:SF26">
    <property type="entry name" value="MITOTIC CHECKPOINT SERINE_THREONINE-PROTEIN KINASE BUB1"/>
    <property type="match status" value="1"/>
</dbReference>
<evidence type="ECO:0000256" key="1">
    <source>
        <dbReference type="ARBA" id="ARBA00004629"/>
    </source>
</evidence>
<dbReference type="GO" id="GO:0051754">
    <property type="term" value="P:meiotic sister chromatid cohesion, centromeric"/>
    <property type="evidence" value="ECO:0007669"/>
    <property type="project" value="TreeGrafter"/>
</dbReference>
<organism evidence="11 12">
    <name type="scientific">Erpetoichthys calabaricus</name>
    <name type="common">Rope fish</name>
    <name type="synonym">Calamoichthys calabaricus</name>
    <dbReference type="NCBI Taxonomy" id="27687"/>
    <lineage>
        <taxon>Eukaryota</taxon>
        <taxon>Metazoa</taxon>
        <taxon>Chordata</taxon>
        <taxon>Craniata</taxon>
        <taxon>Vertebrata</taxon>
        <taxon>Euteleostomi</taxon>
        <taxon>Actinopterygii</taxon>
        <taxon>Polypteriformes</taxon>
        <taxon>Polypteridae</taxon>
        <taxon>Erpetoichthys</taxon>
    </lineage>
</organism>
<keyword evidence="5 7" id="KW-0067">ATP-binding</keyword>
<feature type="region of interest" description="Disordered" evidence="8">
    <location>
        <begin position="186"/>
        <end position="218"/>
    </location>
</feature>
<evidence type="ECO:0000256" key="4">
    <source>
        <dbReference type="ARBA" id="ARBA00022838"/>
    </source>
</evidence>
<dbReference type="InterPro" id="IPR008271">
    <property type="entry name" value="Ser/Thr_kinase_AS"/>
</dbReference>
<dbReference type="GO" id="GO:0000776">
    <property type="term" value="C:kinetochore"/>
    <property type="evidence" value="ECO:0007669"/>
    <property type="project" value="UniProtKB-KW"/>
</dbReference>
<evidence type="ECO:0008006" key="13">
    <source>
        <dbReference type="Google" id="ProtNLM"/>
    </source>
</evidence>
<dbReference type="Proteomes" id="UP000694620">
    <property type="component" value="Chromosome 15"/>
</dbReference>
<dbReference type="GeneTree" id="ENSGT00940000157865"/>
<dbReference type="Ensembl" id="ENSECRT00000023830.1">
    <property type="protein sequence ID" value="ENSECRP00000023327.1"/>
    <property type="gene ID" value="ENSECRG00000015791.1"/>
</dbReference>
<dbReference type="PROSITE" id="PS50011">
    <property type="entry name" value="PROTEIN_KINASE_DOM"/>
    <property type="match status" value="1"/>
</dbReference>
<dbReference type="Pfam" id="PF08311">
    <property type="entry name" value="Mad3_BUB1_I"/>
    <property type="match status" value="1"/>
</dbReference>
<keyword evidence="12" id="KW-1185">Reference proteome</keyword>